<protein>
    <submittedName>
        <fullName evidence="1">Uncharacterized protein</fullName>
    </submittedName>
</protein>
<gene>
    <name evidence="1" type="ORF">B9Z19DRAFT_1086935</name>
</gene>
<sequence length="57" mass="6839">MWDSRLTVDYLAYCATKLKHNYFSFHFLTLRVSTEASRCYQKGLIWNTSNLKLRDEC</sequence>
<keyword evidence="2" id="KW-1185">Reference proteome</keyword>
<name>A0A2T6ZNQ8_TUBBO</name>
<organism evidence="1 2">
    <name type="scientific">Tuber borchii</name>
    <name type="common">White truffle</name>
    <dbReference type="NCBI Taxonomy" id="42251"/>
    <lineage>
        <taxon>Eukaryota</taxon>
        <taxon>Fungi</taxon>
        <taxon>Dikarya</taxon>
        <taxon>Ascomycota</taxon>
        <taxon>Pezizomycotina</taxon>
        <taxon>Pezizomycetes</taxon>
        <taxon>Pezizales</taxon>
        <taxon>Tuberaceae</taxon>
        <taxon>Tuber</taxon>
    </lineage>
</organism>
<evidence type="ECO:0000313" key="2">
    <source>
        <dbReference type="Proteomes" id="UP000244722"/>
    </source>
</evidence>
<comment type="caution">
    <text evidence="1">The sequence shown here is derived from an EMBL/GenBank/DDBJ whole genome shotgun (WGS) entry which is preliminary data.</text>
</comment>
<evidence type="ECO:0000313" key="1">
    <source>
        <dbReference type="EMBL" id="PUU77120.1"/>
    </source>
</evidence>
<dbReference type="EMBL" id="NESQ01000163">
    <property type="protein sequence ID" value="PUU77120.1"/>
    <property type="molecule type" value="Genomic_DNA"/>
</dbReference>
<dbReference type="Proteomes" id="UP000244722">
    <property type="component" value="Unassembled WGS sequence"/>
</dbReference>
<reference evidence="1 2" key="1">
    <citation type="submission" date="2017-04" db="EMBL/GenBank/DDBJ databases">
        <title>Draft genome sequence of Tuber borchii Vittad., a whitish edible truffle.</title>
        <authorList>
            <consortium name="DOE Joint Genome Institute"/>
            <person name="Murat C."/>
            <person name="Kuo A."/>
            <person name="Barry K.W."/>
            <person name="Clum A."/>
            <person name="Dockter R.B."/>
            <person name="Fauchery L."/>
            <person name="Iotti M."/>
            <person name="Kohler A."/>
            <person name="Labutti K."/>
            <person name="Lindquist E.A."/>
            <person name="Lipzen A."/>
            <person name="Ohm R.A."/>
            <person name="Wang M."/>
            <person name="Grigoriev I.V."/>
            <person name="Zambonelli A."/>
            <person name="Martin F.M."/>
        </authorList>
    </citation>
    <scope>NUCLEOTIDE SEQUENCE [LARGE SCALE GENOMIC DNA]</scope>
    <source>
        <strain evidence="1 2">Tbo3840</strain>
    </source>
</reference>
<dbReference type="AlphaFoldDB" id="A0A2T6ZNQ8"/>
<proteinExistence type="predicted"/>
<accession>A0A2T6ZNQ8</accession>